<comment type="caution">
    <text evidence="3">The sequence shown here is derived from an EMBL/GenBank/DDBJ whole genome shotgun (WGS) entry which is preliminary data.</text>
</comment>
<dbReference type="InterPro" id="IPR012551">
    <property type="entry name" value="DUF1707_SHOCT-like"/>
</dbReference>
<dbReference type="PANTHER" id="PTHR23308">
    <property type="entry name" value="NUCLEAR INHIBITOR OF PROTEIN PHOSPHATASE-1"/>
    <property type="match status" value="1"/>
</dbReference>
<reference evidence="5 6" key="1">
    <citation type="submission" date="2018-09" db="EMBL/GenBank/DDBJ databases">
        <title>Streptomyces sp. nov. DS1-2, an endophytic actinomycete isolated from roots of Dendrobium scabrilingue.</title>
        <authorList>
            <person name="Kuncharoen N."/>
            <person name="Kudo T."/>
            <person name="Ohkuma M."/>
            <person name="Yuki M."/>
            <person name="Tanasupawat S."/>
        </authorList>
    </citation>
    <scope>NUCLEOTIDE SEQUENCE [LARGE SCALE GENOMIC DNA]</scope>
    <source>
        <strain evidence="3 6">AZ1-7</strain>
        <strain evidence="4 5">DS1-2</strain>
    </source>
</reference>
<dbReference type="Proteomes" id="UP000275024">
    <property type="component" value="Unassembled WGS sequence"/>
</dbReference>
<feature type="domain" description="FHA" evidence="2">
    <location>
        <begin position="115"/>
        <end position="164"/>
    </location>
</feature>
<name>A0A3A9VSN1_9ACTN</name>
<evidence type="ECO:0000259" key="2">
    <source>
        <dbReference type="PROSITE" id="PS50006"/>
    </source>
</evidence>
<accession>A0A3A9VSN1</accession>
<evidence type="ECO:0000313" key="6">
    <source>
        <dbReference type="Proteomes" id="UP000275024"/>
    </source>
</evidence>
<gene>
    <name evidence="4" type="ORF">D7318_29260</name>
    <name evidence="3" type="ORF">D7319_29715</name>
</gene>
<dbReference type="Pfam" id="PF00498">
    <property type="entry name" value="FHA"/>
    <property type="match status" value="1"/>
</dbReference>
<dbReference type="PROSITE" id="PS50006">
    <property type="entry name" value="FHA_DOMAIN"/>
    <property type="match status" value="1"/>
</dbReference>
<dbReference type="InterPro" id="IPR000253">
    <property type="entry name" value="FHA_dom"/>
</dbReference>
<dbReference type="EMBL" id="RBDY01000039">
    <property type="protein sequence ID" value="RKN14418.1"/>
    <property type="molecule type" value="Genomic_DNA"/>
</dbReference>
<sequence>MASVEYGTPPPRISDADRERALDVLREGMVEGRVSQDTFERRIAQVMTARLPDELYAAVRDLPHRHEPPRPRPRTGWVVDSMTRVMTFRHRLRIAWESRGLPELVLPDPGGAAPLAIGRAAGCGLRLSDGSVSRHHAELYGVGTGWLLRDLGSANGTWVNGRRVADRVPVAPGDLVGFGSVAFRLAAAPAL</sequence>
<keyword evidence="1" id="KW-0597">Phosphoprotein</keyword>
<evidence type="ECO:0000256" key="1">
    <source>
        <dbReference type="ARBA" id="ARBA00022553"/>
    </source>
</evidence>
<dbReference type="Pfam" id="PF08044">
    <property type="entry name" value="DUF1707"/>
    <property type="match status" value="1"/>
</dbReference>
<evidence type="ECO:0000313" key="4">
    <source>
        <dbReference type="EMBL" id="RKN14418.1"/>
    </source>
</evidence>
<dbReference type="EMBL" id="RBDX01000040">
    <property type="protein sequence ID" value="RKN04101.1"/>
    <property type="molecule type" value="Genomic_DNA"/>
</dbReference>
<evidence type="ECO:0000313" key="3">
    <source>
        <dbReference type="EMBL" id="RKN04101.1"/>
    </source>
</evidence>
<evidence type="ECO:0000313" key="5">
    <source>
        <dbReference type="Proteomes" id="UP000268652"/>
    </source>
</evidence>
<dbReference type="SMART" id="SM00240">
    <property type="entry name" value="FHA"/>
    <property type="match status" value="1"/>
</dbReference>
<dbReference type="RefSeq" id="WP_120700263.1">
    <property type="nucleotide sequence ID" value="NZ_RBDX01000040.1"/>
</dbReference>
<keyword evidence="5" id="KW-1185">Reference proteome</keyword>
<dbReference type="InterPro" id="IPR008984">
    <property type="entry name" value="SMAD_FHA_dom_sf"/>
</dbReference>
<dbReference type="CDD" id="cd00060">
    <property type="entry name" value="FHA"/>
    <property type="match status" value="1"/>
</dbReference>
<dbReference type="InterPro" id="IPR050923">
    <property type="entry name" value="Cell_Proc_Reg/RNA_Proc"/>
</dbReference>
<dbReference type="Proteomes" id="UP000268652">
    <property type="component" value="Unassembled WGS sequence"/>
</dbReference>
<dbReference type="SUPFAM" id="SSF49879">
    <property type="entry name" value="SMAD/FHA domain"/>
    <property type="match status" value="1"/>
</dbReference>
<organism evidence="3 6">
    <name type="scientific">Streptomyces radicis</name>
    <dbReference type="NCBI Taxonomy" id="1750517"/>
    <lineage>
        <taxon>Bacteria</taxon>
        <taxon>Bacillati</taxon>
        <taxon>Actinomycetota</taxon>
        <taxon>Actinomycetes</taxon>
        <taxon>Kitasatosporales</taxon>
        <taxon>Streptomycetaceae</taxon>
        <taxon>Streptomyces</taxon>
    </lineage>
</organism>
<dbReference type="AlphaFoldDB" id="A0A3A9VSN1"/>
<proteinExistence type="predicted"/>
<dbReference type="Gene3D" id="2.60.200.20">
    <property type="match status" value="1"/>
</dbReference>
<dbReference type="OrthoDB" id="151099at2"/>
<protein>
    <submittedName>
        <fullName evidence="3">DUF1707 domain-containing protein</fullName>
    </submittedName>
</protein>